<proteinExistence type="inferred from homology"/>
<dbReference type="EMBL" id="BOOO01000040">
    <property type="protein sequence ID" value="GII33486.1"/>
    <property type="molecule type" value="Genomic_DNA"/>
</dbReference>
<comment type="function">
    <text evidence="5">Catalyzes the reversible hydration of carbon dioxide to form bicarbonate.</text>
</comment>
<comment type="catalytic activity">
    <reaction evidence="6">
        <text>hydrogencarbonate + H(+) = CO2 + H2O</text>
        <dbReference type="Rhea" id="RHEA:10748"/>
        <dbReference type="ChEBI" id="CHEBI:15377"/>
        <dbReference type="ChEBI" id="CHEBI:15378"/>
        <dbReference type="ChEBI" id="CHEBI:16526"/>
        <dbReference type="ChEBI" id="CHEBI:17544"/>
        <dbReference type="EC" id="4.2.1.1"/>
    </reaction>
</comment>
<comment type="cofactor">
    <cofactor evidence="7">
        <name>Zn(2+)</name>
        <dbReference type="ChEBI" id="CHEBI:29105"/>
    </cofactor>
    <text evidence="7">Binds 1 zinc ion per subunit.</text>
</comment>
<dbReference type="PANTHER" id="PTHR43175:SF3">
    <property type="entry name" value="CARBON DISULFIDE HYDROLASE"/>
    <property type="match status" value="1"/>
</dbReference>
<dbReference type="Pfam" id="PF00484">
    <property type="entry name" value="Pro_CA"/>
    <property type="match status" value="1"/>
</dbReference>
<protein>
    <recommendedName>
        <fullName evidence="2">carbonic anhydrase</fullName>
        <ecNumber evidence="2">4.2.1.1</ecNumber>
    </recommendedName>
</protein>
<organism evidence="8 9">
    <name type="scientific">Planotetraspora mira</name>
    <dbReference type="NCBI Taxonomy" id="58121"/>
    <lineage>
        <taxon>Bacteria</taxon>
        <taxon>Bacillati</taxon>
        <taxon>Actinomycetota</taxon>
        <taxon>Actinomycetes</taxon>
        <taxon>Streptosporangiales</taxon>
        <taxon>Streptosporangiaceae</taxon>
        <taxon>Planotetraspora</taxon>
    </lineage>
</organism>
<dbReference type="AlphaFoldDB" id="A0A8J3XAG9"/>
<keyword evidence="4 7" id="KW-0862">Zinc</keyword>
<feature type="binding site" evidence="7">
    <location>
        <position position="36"/>
    </location>
    <ligand>
        <name>Zn(2+)</name>
        <dbReference type="ChEBI" id="CHEBI:29105"/>
    </ligand>
</feature>
<evidence type="ECO:0000256" key="5">
    <source>
        <dbReference type="ARBA" id="ARBA00024993"/>
    </source>
</evidence>
<dbReference type="SUPFAM" id="SSF53056">
    <property type="entry name" value="beta-carbonic anhydrase, cab"/>
    <property type="match status" value="1"/>
</dbReference>
<dbReference type="Proteomes" id="UP000650628">
    <property type="component" value="Unassembled WGS sequence"/>
</dbReference>
<name>A0A8J3XAG9_9ACTN</name>
<evidence type="ECO:0000256" key="2">
    <source>
        <dbReference type="ARBA" id="ARBA00012925"/>
    </source>
</evidence>
<dbReference type="PANTHER" id="PTHR43175">
    <property type="entry name" value="CARBONIC ANHYDRASE"/>
    <property type="match status" value="1"/>
</dbReference>
<keyword evidence="9" id="KW-1185">Reference proteome</keyword>
<dbReference type="SMART" id="SM00947">
    <property type="entry name" value="Pro_CA"/>
    <property type="match status" value="1"/>
</dbReference>
<dbReference type="RefSeq" id="WP_203957319.1">
    <property type="nucleotide sequence ID" value="NZ_BOOO01000040.1"/>
</dbReference>
<sequence length="174" mass="19058">MNILEALIRRNRAFAETRFDPRLRMRPSLNTTVITCLDPRVDPAVVLGTEQGEIAVLRNPGGRVTPQTIEQLLILQEVARANQPDIPSERHIVVLQHTQCGITLIQNRADMLASYFEVAEENLPAVAVGDPRAAVARDVAALHAEPCLDGIQVSGLVYDVLTGLVDTVVPPREL</sequence>
<feature type="binding site" evidence="7">
    <location>
        <position position="97"/>
    </location>
    <ligand>
        <name>Zn(2+)</name>
        <dbReference type="ChEBI" id="CHEBI:29105"/>
    </ligand>
</feature>
<comment type="caution">
    <text evidence="8">The sequence shown here is derived from an EMBL/GenBank/DDBJ whole genome shotgun (WGS) entry which is preliminary data.</text>
</comment>
<evidence type="ECO:0000256" key="7">
    <source>
        <dbReference type="PIRSR" id="PIRSR601765-1"/>
    </source>
</evidence>
<dbReference type="InterPro" id="IPR036874">
    <property type="entry name" value="Carbonic_anhydrase_sf"/>
</dbReference>
<gene>
    <name evidence="8" type="primary">cynT</name>
    <name evidence="8" type="ORF">Pmi06nite_69280</name>
</gene>
<dbReference type="InterPro" id="IPR001765">
    <property type="entry name" value="Carbonic_anhydrase"/>
</dbReference>
<evidence type="ECO:0000256" key="3">
    <source>
        <dbReference type="ARBA" id="ARBA00022723"/>
    </source>
</evidence>
<evidence type="ECO:0000313" key="9">
    <source>
        <dbReference type="Proteomes" id="UP000650628"/>
    </source>
</evidence>
<comment type="similarity">
    <text evidence="1">Belongs to the beta-class carbonic anhydrase family.</text>
</comment>
<evidence type="ECO:0000313" key="8">
    <source>
        <dbReference type="EMBL" id="GII33486.1"/>
    </source>
</evidence>
<accession>A0A8J3XAG9</accession>
<evidence type="ECO:0000256" key="1">
    <source>
        <dbReference type="ARBA" id="ARBA00006217"/>
    </source>
</evidence>
<reference evidence="8 9" key="1">
    <citation type="submission" date="2021-01" db="EMBL/GenBank/DDBJ databases">
        <title>Whole genome shotgun sequence of Planotetraspora mira NBRC 15435.</title>
        <authorList>
            <person name="Komaki H."/>
            <person name="Tamura T."/>
        </authorList>
    </citation>
    <scope>NUCLEOTIDE SEQUENCE [LARGE SCALE GENOMIC DNA]</scope>
    <source>
        <strain evidence="8 9">NBRC 15435</strain>
    </source>
</reference>
<evidence type="ECO:0000256" key="4">
    <source>
        <dbReference type="ARBA" id="ARBA00022833"/>
    </source>
</evidence>
<feature type="binding site" evidence="7">
    <location>
        <position position="38"/>
    </location>
    <ligand>
        <name>Zn(2+)</name>
        <dbReference type="ChEBI" id="CHEBI:29105"/>
    </ligand>
</feature>
<feature type="binding site" evidence="7">
    <location>
        <position position="100"/>
    </location>
    <ligand>
        <name>Zn(2+)</name>
        <dbReference type="ChEBI" id="CHEBI:29105"/>
    </ligand>
</feature>
<evidence type="ECO:0000256" key="6">
    <source>
        <dbReference type="ARBA" id="ARBA00048348"/>
    </source>
</evidence>
<dbReference type="EC" id="4.2.1.1" evidence="2"/>
<keyword evidence="3 7" id="KW-0479">Metal-binding</keyword>
<dbReference type="GO" id="GO:0004089">
    <property type="term" value="F:carbonate dehydratase activity"/>
    <property type="evidence" value="ECO:0007669"/>
    <property type="project" value="UniProtKB-EC"/>
</dbReference>
<dbReference type="GO" id="GO:0008270">
    <property type="term" value="F:zinc ion binding"/>
    <property type="evidence" value="ECO:0007669"/>
    <property type="project" value="InterPro"/>
</dbReference>
<dbReference type="Gene3D" id="3.40.1050.10">
    <property type="entry name" value="Carbonic anhydrase"/>
    <property type="match status" value="1"/>
</dbReference>